<feature type="region of interest" description="Disordered" evidence="1">
    <location>
        <begin position="1"/>
        <end position="123"/>
    </location>
</feature>
<comment type="caution">
    <text evidence="2">The sequence shown here is derived from an EMBL/GenBank/DDBJ whole genome shotgun (WGS) entry which is preliminary data.</text>
</comment>
<evidence type="ECO:0000256" key="1">
    <source>
        <dbReference type="SAM" id="MobiDB-lite"/>
    </source>
</evidence>
<feature type="compositionally biased region" description="Basic and acidic residues" evidence="1">
    <location>
        <begin position="51"/>
        <end position="64"/>
    </location>
</feature>
<gene>
    <name evidence="2" type="ORF">LWI29_000969</name>
</gene>
<reference evidence="2" key="1">
    <citation type="journal article" date="2022" name="Plant J.">
        <title>Strategies of tolerance reflected in two North American maple genomes.</title>
        <authorList>
            <person name="McEvoy S.L."/>
            <person name="Sezen U.U."/>
            <person name="Trouern-Trend A."/>
            <person name="McMahon S.M."/>
            <person name="Schaberg P.G."/>
            <person name="Yang J."/>
            <person name="Wegrzyn J.L."/>
            <person name="Swenson N.G."/>
        </authorList>
    </citation>
    <scope>NUCLEOTIDE SEQUENCE</scope>
    <source>
        <strain evidence="2">NS2018</strain>
    </source>
</reference>
<protein>
    <submittedName>
        <fullName evidence="2">Uncharacterized protein</fullName>
    </submittedName>
</protein>
<accession>A0AA39W1Y8</accession>
<feature type="compositionally biased region" description="Basic and acidic residues" evidence="1">
    <location>
        <begin position="12"/>
        <end position="21"/>
    </location>
</feature>
<keyword evidence="3" id="KW-1185">Reference proteome</keyword>
<feature type="compositionally biased region" description="Polar residues" evidence="1">
    <location>
        <begin position="103"/>
        <end position="112"/>
    </location>
</feature>
<reference evidence="2" key="2">
    <citation type="submission" date="2023-06" db="EMBL/GenBank/DDBJ databases">
        <authorList>
            <person name="Swenson N.G."/>
            <person name="Wegrzyn J.L."/>
            <person name="Mcevoy S.L."/>
        </authorList>
    </citation>
    <scope>NUCLEOTIDE SEQUENCE</scope>
    <source>
        <strain evidence="2">NS2018</strain>
        <tissue evidence="2">Leaf</tissue>
    </source>
</reference>
<proteinExistence type="predicted"/>
<organism evidence="2 3">
    <name type="scientific">Acer saccharum</name>
    <name type="common">Sugar maple</name>
    <dbReference type="NCBI Taxonomy" id="4024"/>
    <lineage>
        <taxon>Eukaryota</taxon>
        <taxon>Viridiplantae</taxon>
        <taxon>Streptophyta</taxon>
        <taxon>Embryophyta</taxon>
        <taxon>Tracheophyta</taxon>
        <taxon>Spermatophyta</taxon>
        <taxon>Magnoliopsida</taxon>
        <taxon>eudicotyledons</taxon>
        <taxon>Gunneridae</taxon>
        <taxon>Pentapetalae</taxon>
        <taxon>rosids</taxon>
        <taxon>malvids</taxon>
        <taxon>Sapindales</taxon>
        <taxon>Sapindaceae</taxon>
        <taxon>Hippocastanoideae</taxon>
        <taxon>Acereae</taxon>
        <taxon>Acer</taxon>
    </lineage>
</organism>
<dbReference type="AlphaFoldDB" id="A0AA39W1Y8"/>
<dbReference type="Proteomes" id="UP001168877">
    <property type="component" value="Unassembled WGS sequence"/>
</dbReference>
<name>A0AA39W1Y8_ACESA</name>
<evidence type="ECO:0000313" key="2">
    <source>
        <dbReference type="EMBL" id="KAK0598946.1"/>
    </source>
</evidence>
<evidence type="ECO:0000313" key="3">
    <source>
        <dbReference type="Proteomes" id="UP001168877"/>
    </source>
</evidence>
<feature type="compositionally biased region" description="Polar residues" evidence="1">
    <location>
        <begin position="38"/>
        <end position="48"/>
    </location>
</feature>
<sequence>MQNEGSNGGHSCEQDLEKQGKSQEGLLVVGSGDEAIQTLPTIVISNGETPEPNRTDDNDSKDELPPVMSPNKGYLSSAQMNYVDEDGTLGSGDDTNMLDGNSKRQPVTPSSSGHRKRSRKTAGDVIVDAMLEIATA</sequence>
<dbReference type="EMBL" id="JAUESC010000003">
    <property type="protein sequence ID" value="KAK0598946.1"/>
    <property type="molecule type" value="Genomic_DNA"/>
</dbReference>